<comment type="caution">
    <text evidence="1">The sequence shown here is derived from an EMBL/GenBank/DDBJ whole genome shotgun (WGS) entry which is preliminary data.</text>
</comment>
<gene>
    <name evidence="1" type="ORF">ZOD2009_21027</name>
</gene>
<organism evidence="1 2">
    <name type="scientific">Haladaptatus paucihalophilus DX253</name>
    <dbReference type="NCBI Taxonomy" id="797209"/>
    <lineage>
        <taxon>Archaea</taxon>
        <taxon>Methanobacteriati</taxon>
        <taxon>Methanobacteriota</taxon>
        <taxon>Stenosarchaea group</taxon>
        <taxon>Halobacteria</taxon>
        <taxon>Halobacteriales</taxon>
        <taxon>Haladaptataceae</taxon>
        <taxon>Haladaptatus</taxon>
    </lineage>
</organism>
<sequence>MRLDKMNQQPFIWIFLRCLLCIRDHCFGKNCLEIIIPTILFPNIYYFMEIG</sequence>
<dbReference type="EMBL" id="AEMG01000029">
    <property type="protein sequence ID" value="EFW90117.1"/>
    <property type="molecule type" value="Genomic_DNA"/>
</dbReference>
<evidence type="ECO:0000313" key="2">
    <source>
        <dbReference type="Proteomes" id="UP000003751"/>
    </source>
</evidence>
<name>E7QZJ6_HALPU</name>
<dbReference type="Proteomes" id="UP000003751">
    <property type="component" value="Unassembled WGS sequence"/>
</dbReference>
<dbReference type="AlphaFoldDB" id="E7QZJ6"/>
<evidence type="ECO:0000313" key="1">
    <source>
        <dbReference type="EMBL" id="EFW90117.1"/>
    </source>
</evidence>
<accession>E7QZJ6</accession>
<protein>
    <submittedName>
        <fullName evidence="1">Uncharacterized protein</fullName>
    </submittedName>
</protein>
<proteinExistence type="predicted"/>
<reference evidence="1 2" key="1">
    <citation type="journal article" date="2014" name="ISME J.">
        <title>Trehalose/2-sulfotrehalose biosynthesis and glycine-betaine uptake are widely spread mechanisms for osmoadaptation in the Halobacteriales.</title>
        <authorList>
            <person name="Youssef N.H."/>
            <person name="Savage-Ashlock K.N."/>
            <person name="McCully A.L."/>
            <person name="Luedtke B."/>
            <person name="Shaw E.I."/>
            <person name="Hoff W.D."/>
            <person name="Elshahed M.S."/>
        </authorList>
    </citation>
    <scope>NUCLEOTIDE SEQUENCE [LARGE SCALE GENOMIC DNA]</scope>
    <source>
        <strain evidence="1 2">DX253</strain>
    </source>
</reference>